<dbReference type="Gene3D" id="1.10.10.10">
    <property type="entry name" value="Winged helix-like DNA-binding domain superfamily/Winged helix DNA-binding domain"/>
    <property type="match status" value="1"/>
</dbReference>
<keyword evidence="3" id="KW-0238">DNA-binding</keyword>
<dbReference type="GO" id="GO:0003700">
    <property type="term" value="F:DNA-binding transcription factor activity"/>
    <property type="evidence" value="ECO:0007669"/>
    <property type="project" value="InterPro"/>
</dbReference>
<reference evidence="6 7" key="1">
    <citation type="submission" date="2019-03" db="EMBL/GenBank/DDBJ databases">
        <title>Nitrincola sp. nov. isolated from an Indian soda lake.</title>
        <authorList>
            <person name="Joshi A."/>
            <person name="Thite S.V."/>
            <person name="Joseph N."/>
            <person name="Dhotre D."/>
            <person name="Moorthy M."/>
            <person name="Shouche Y.S."/>
        </authorList>
    </citation>
    <scope>NUCLEOTIDE SEQUENCE [LARGE SCALE GENOMIC DNA]</scope>
    <source>
        <strain evidence="6 7">MEB193</strain>
    </source>
</reference>
<dbReference type="EMBL" id="SMRS01000001">
    <property type="protein sequence ID" value="KAA0876435.1"/>
    <property type="molecule type" value="Genomic_DNA"/>
</dbReference>
<dbReference type="FunFam" id="3.40.190.290:FF:000001">
    <property type="entry name" value="Transcriptional regulator, LysR family"/>
    <property type="match status" value="1"/>
</dbReference>
<keyword evidence="4" id="KW-0804">Transcription</keyword>
<dbReference type="SUPFAM" id="SSF46785">
    <property type="entry name" value="Winged helix' DNA-binding domain"/>
    <property type="match status" value="1"/>
</dbReference>
<evidence type="ECO:0000256" key="3">
    <source>
        <dbReference type="ARBA" id="ARBA00023125"/>
    </source>
</evidence>
<dbReference type="GO" id="GO:0043565">
    <property type="term" value="F:sequence-specific DNA binding"/>
    <property type="evidence" value="ECO:0007669"/>
    <property type="project" value="TreeGrafter"/>
</dbReference>
<dbReference type="PROSITE" id="PS50931">
    <property type="entry name" value="HTH_LYSR"/>
    <property type="match status" value="1"/>
</dbReference>
<dbReference type="InterPro" id="IPR036388">
    <property type="entry name" value="WH-like_DNA-bd_sf"/>
</dbReference>
<feature type="domain" description="HTH lysR-type" evidence="5">
    <location>
        <begin position="1"/>
        <end position="59"/>
    </location>
</feature>
<dbReference type="PANTHER" id="PTHR30537:SF10">
    <property type="entry name" value="TRANSCRIPTIONAL REGULATOR-RELATED"/>
    <property type="match status" value="1"/>
</dbReference>
<dbReference type="RefSeq" id="WP_149389684.1">
    <property type="nucleotide sequence ID" value="NZ_SMRS01000001.1"/>
</dbReference>
<keyword evidence="2" id="KW-0805">Transcription regulation</keyword>
<keyword evidence="7" id="KW-1185">Reference proteome</keyword>
<evidence type="ECO:0000259" key="5">
    <source>
        <dbReference type="PROSITE" id="PS50931"/>
    </source>
</evidence>
<dbReference type="Pfam" id="PF03466">
    <property type="entry name" value="LysR_substrate"/>
    <property type="match status" value="1"/>
</dbReference>
<sequence length="295" mass="33563">MQPWDQTEAFVEVVRLGGFSAAARELEVSTSHISRLIARLEADLGIQLLYRTTRQVSLTEAGRVYYEHCQHLIAGFQAARAQIRDLQASPRGLLRLTAGTTFGERYIAPLVHNFMLRYPELEVQMHFTNRCVELIEEGFDVAIRMGALNDSSLVAKRLWDRNERVVASPDYFQRFPQPQKLTDLAQHQCLLGSRDKWSFAEQGQRREVRVSGRYQANSGQAVLDAALKGLGLAQLPEYYLQEALASGALISVLDAYQLRDSAVWVVYPHHRYLSPKVRLLIDYLCTEFEAKHLQA</sequence>
<dbReference type="FunFam" id="1.10.10.10:FF:000001">
    <property type="entry name" value="LysR family transcriptional regulator"/>
    <property type="match status" value="1"/>
</dbReference>
<dbReference type="InterPro" id="IPR036390">
    <property type="entry name" value="WH_DNA-bd_sf"/>
</dbReference>
<comment type="similarity">
    <text evidence="1">Belongs to the LysR transcriptional regulatory family.</text>
</comment>
<evidence type="ECO:0000313" key="7">
    <source>
        <dbReference type="Proteomes" id="UP000325302"/>
    </source>
</evidence>
<accession>A0A5A9W8E8</accession>
<name>A0A5A9W8E8_9GAMM</name>
<dbReference type="InterPro" id="IPR000847">
    <property type="entry name" value="LysR_HTH_N"/>
</dbReference>
<dbReference type="InterPro" id="IPR058163">
    <property type="entry name" value="LysR-type_TF_proteobact-type"/>
</dbReference>
<dbReference type="GO" id="GO:0006351">
    <property type="term" value="P:DNA-templated transcription"/>
    <property type="evidence" value="ECO:0007669"/>
    <property type="project" value="TreeGrafter"/>
</dbReference>
<dbReference type="Proteomes" id="UP000325302">
    <property type="component" value="Unassembled WGS sequence"/>
</dbReference>
<dbReference type="SUPFAM" id="SSF53850">
    <property type="entry name" value="Periplasmic binding protein-like II"/>
    <property type="match status" value="1"/>
</dbReference>
<evidence type="ECO:0000313" key="6">
    <source>
        <dbReference type="EMBL" id="KAA0876435.1"/>
    </source>
</evidence>
<proteinExistence type="inferred from homology"/>
<evidence type="ECO:0000256" key="4">
    <source>
        <dbReference type="ARBA" id="ARBA00023163"/>
    </source>
</evidence>
<evidence type="ECO:0000256" key="1">
    <source>
        <dbReference type="ARBA" id="ARBA00009437"/>
    </source>
</evidence>
<dbReference type="AlphaFoldDB" id="A0A5A9W8E8"/>
<dbReference type="InterPro" id="IPR005119">
    <property type="entry name" value="LysR_subst-bd"/>
</dbReference>
<dbReference type="Gene3D" id="3.40.190.290">
    <property type="match status" value="1"/>
</dbReference>
<gene>
    <name evidence="6" type="ORF">E1H14_01535</name>
</gene>
<dbReference type="OrthoDB" id="9815676at2"/>
<protein>
    <submittedName>
        <fullName evidence="6">LysR family transcriptional regulator</fullName>
    </submittedName>
</protein>
<dbReference type="PANTHER" id="PTHR30537">
    <property type="entry name" value="HTH-TYPE TRANSCRIPTIONAL REGULATOR"/>
    <property type="match status" value="1"/>
</dbReference>
<evidence type="ECO:0000256" key="2">
    <source>
        <dbReference type="ARBA" id="ARBA00023015"/>
    </source>
</evidence>
<dbReference type="Pfam" id="PF00126">
    <property type="entry name" value="HTH_1"/>
    <property type="match status" value="1"/>
</dbReference>
<comment type="caution">
    <text evidence="6">The sequence shown here is derived from an EMBL/GenBank/DDBJ whole genome shotgun (WGS) entry which is preliminary data.</text>
</comment>
<organism evidence="6 7">
    <name type="scientific">Nitrincola tapanii</name>
    <dbReference type="NCBI Taxonomy" id="1708751"/>
    <lineage>
        <taxon>Bacteria</taxon>
        <taxon>Pseudomonadati</taxon>
        <taxon>Pseudomonadota</taxon>
        <taxon>Gammaproteobacteria</taxon>
        <taxon>Oceanospirillales</taxon>
        <taxon>Oceanospirillaceae</taxon>
        <taxon>Nitrincola</taxon>
    </lineage>
</organism>